<dbReference type="InterPro" id="IPR027417">
    <property type="entry name" value="P-loop_NTPase"/>
</dbReference>
<comment type="caution">
    <text evidence="3">The sequence shown here is derived from an EMBL/GenBank/DDBJ whole genome shotgun (WGS) entry which is preliminary data.</text>
</comment>
<gene>
    <name evidence="3" type="ORF">H1R20_g14067</name>
</gene>
<keyword evidence="4" id="KW-1185">Reference proteome</keyword>
<accession>A0A9W8IU48</accession>
<dbReference type="OrthoDB" id="206617at2759"/>
<feature type="domain" description="Nephrocystin 3-like N-terminal" evidence="2">
    <location>
        <begin position="91"/>
        <end position="247"/>
    </location>
</feature>
<sequence length="534" mass="59865">MAESPPVHVEILSNARNVQIGELKNTIVNGNQYISSNDQATALIQLLRPILDASHTRDRETSPPNSACFPGTRTDVIRAIVVWADSTLLWNTHVLWLYGFVGCGKSAIALAIALKFERRNRLVGSFFFFRNTGDRSRMVRFATTLAFQLAAAIPEAAPFIKKAVTEEGLPGSSLVAQLRRLVYEPFKAAAKRVRLLKTSLLKGPFLIVIDGLDECEDRQEVQAFIDDMLEFFKKNPLVPLRFFITSRVEQHIQRRLEKGQVRLENLVNHCSRGDIDKFMHTCFEAEKLENPVVKAYIRNHGDWPAKKDKDQLVDHIGGSFIFASALFKYIVDPTDEQSTPMDRLPHTLNMNPGLDTLYAKTLSRSHHLPHFSDVISTLALTFEPLPIIGIAELLGIECFEVVRVLVNLQAIIHIPGTDDLPVTIGIVGRIVPLKMHEEQATALQRSVQRVEAAIRAKGLGHHLKRSWDLNVNKIHMNTSGYWTALGVYQVLKWIFAHAEVDTNPAGPGVGLYITEIRRGDVKISIRPFTQPSAT</sequence>
<dbReference type="Pfam" id="PF24883">
    <property type="entry name" value="NPHP3_N"/>
    <property type="match status" value="1"/>
</dbReference>
<dbReference type="EMBL" id="JANBPK010001451">
    <property type="protein sequence ID" value="KAJ2923026.1"/>
    <property type="molecule type" value="Genomic_DNA"/>
</dbReference>
<keyword evidence="1" id="KW-0677">Repeat</keyword>
<dbReference type="AlphaFoldDB" id="A0A9W8IU48"/>
<dbReference type="PANTHER" id="PTHR10039:SF14">
    <property type="entry name" value="NACHT DOMAIN-CONTAINING PROTEIN"/>
    <property type="match status" value="1"/>
</dbReference>
<protein>
    <recommendedName>
        <fullName evidence="2">Nephrocystin 3-like N-terminal domain-containing protein</fullName>
    </recommendedName>
</protein>
<evidence type="ECO:0000259" key="2">
    <source>
        <dbReference type="Pfam" id="PF24883"/>
    </source>
</evidence>
<proteinExistence type="predicted"/>
<dbReference type="SUPFAM" id="SSF52540">
    <property type="entry name" value="P-loop containing nucleoside triphosphate hydrolases"/>
    <property type="match status" value="1"/>
</dbReference>
<name>A0A9W8IU48_9AGAR</name>
<reference evidence="3" key="1">
    <citation type="submission" date="2022-06" db="EMBL/GenBank/DDBJ databases">
        <title>Genome Sequence of Candolleomyces eurysporus.</title>
        <authorList>
            <person name="Buettner E."/>
        </authorList>
    </citation>
    <scope>NUCLEOTIDE SEQUENCE</scope>
    <source>
        <strain evidence="3">VTCC 930004</strain>
    </source>
</reference>
<dbReference type="InterPro" id="IPR056884">
    <property type="entry name" value="NPHP3-like_N"/>
</dbReference>
<feature type="non-terminal residue" evidence="3">
    <location>
        <position position="1"/>
    </location>
</feature>
<evidence type="ECO:0000256" key="1">
    <source>
        <dbReference type="ARBA" id="ARBA00022737"/>
    </source>
</evidence>
<dbReference type="Proteomes" id="UP001140091">
    <property type="component" value="Unassembled WGS sequence"/>
</dbReference>
<evidence type="ECO:0000313" key="4">
    <source>
        <dbReference type="Proteomes" id="UP001140091"/>
    </source>
</evidence>
<dbReference type="PANTHER" id="PTHR10039">
    <property type="entry name" value="AMELOGENIN"/>
    <property type="match status" value="1"/>
</dbReference>
<evidence type="ECO:0000313" key="3">
    <source>
        <dbReference type="EMBL" id="KAJ2923026.1"/>
    </source>
</evidence>
<organism evidence="3 4">
    <name type="scientific">Candolleomyces eurysporus</name>
    <dbReference type="NCBI Taxonomy" id="2828524"/>
    <lineage>
        <taxon>Eukaryota</taxon>
        <taxon>Fungi</taxon>
        <taxon>Dikarya</taxon>
        <taxon>Basidiomycota</taxon>
        <taxon>Agaricomycotina</taxon>
        <taxon>Agaricomycetes</taxon>
        <taxon>Agaricomycetidae</taxon>
        <taxon>Agaricales</taxon>
        <taxon>Agaricineae</taxon>
        <taxon>Psathyrellaceae</taxon>
        <taxon>Candolleomyces</taxon>
    </lineage>
</organism>
<dbReference type="Gene3D" id="3.40.50.300">
    <property type="entry name" value="P-loop containing nucleotide triphosphate hydrolases"/>
    <property type="match status" value="1"/>
</dbReference>